<evidence type="ECO:0000313" key="2">
    <source>
        <dbReference type="Proteomes" id="UP001589890"/>
    </source>
</evidence>
<name>A0ABV6QLW8_9ACTN</name>
<dbReference type="Gene3D" id="3.40.50.300">
    <property type="entry name" value="P-loop containing nucleotide triphosphate hydrolases"/>
    <property type="match status" value="1"/>
</dbReference>
<comment type="caution">
    <text evidence="1">The sequence shown here is derived from an EMBL/GenBank/DDBJ whole genome shotgun (WGS) entry which is preliminary data.</text>
</comment>
<dbReference type="Proteomes" id="UP001589890">
    <property type="component" value="Unassembled WGS sequence"/>
</dbReference>
<reference evidence="1 2" key="1">
    <citation type="submission" date="2024-09" db="EMBL/GenBank/DDBJ databases">
        <authorList>
            <person name="Sun Q."/>
            <person name="Mori K."/>
        </authorList>
    </citation>
    <scope>NUCLEOTIDE SEQUENCE [LARGE SCALE GENOMIC DNA]</scope>
    <source>
        <strain evidence="1 2">CGMCC 1.15906</strain>
    </source>
</reference>
<gene>
    <name evidence="1" type="ORF">ACFFGN_16235</name>
</gene>
<evidence type="ECO:0000313" key="1">
    <source>
        <dbReference type="EMBL" id="MFC0625633.1"/>
    </source>
</evidence>
<protein>
    <submittedName>
        <fullName evidence="1">AAA family ATPase</fullName>
    </submittedName>
</protein>
<dbReference type="Pfam" id="PF13671">
    <property type="entry name" value="AAA_33"/>
    <property type="match status" value="1"/>
</dbReference>
<dbReference type="RefSeq" id="WP_380048247.1">
    <property type="nucleotide sequence ID" value="NZ_JBHLTC010000018.1"/>
</dbReference>
<keyword evidence="2" id="KW-1185">Reference proteome</keyword>
<dbReference type="SUPFAM" id="SSF52540">
    <property type="entry name" value="P-loop containing nucleoside triphosphate hydrolases"/>
    <property type="match status" value="1"/>
</dbReference>
<organism evidence="1 2">
    <name type="scientific">Kribbella deserti</name>
    <dbReference type="NCBI Taxonomy" id="1926257"/>
    <lineage>
        <taxon>Bacteria</taxon>
        <taxon>Bacillati</taxon>
        <taxon>Actinomycetota</taxon>
        <taxon>Actinomycetes</taxon>
        <taxon>Propionibacteriales</taxon>
        <taxon>Kribbellaceae</taxon>
        <taxon>Kribbella</taxon>
    </lineage>
</organism>
<proteinExistence type="predicted"/>
<sequence length="185" mass="19933">MSSRVILVTGLQASGKSTVAPMLAKRLGPPAAALDGDVFYTMVKSGNVDMTPDPDPEALRQLQLRYDASALVARQYVQAGFDFVCSEIIMGEHLVRWMDQVGDVEKHLVVLNPSTESIVARELGRGSAAYEDWLAAGMDLAASVDSMRAELVAMPQRGLWLDTTEMTAEEAVEAILADGLAASKY</sequence>
<dbReference type="EMBL" id="JBHLTC010000018">
    <property type="protein sequence ID" value="MFC0625633.1"/>
    <property type="molecule type" value="Genomic_DNA"/>
</dbReference>
<accession>A0ABV6QLW8</accession>
<dbReference type="InterPro" id="IPR027417">
    <property type="entry name" value="P-loop_NTPase"/>
</dbReference>